<evidence type="ECO:0000256" key="1">
    <source>
        <dbReference type="SAM" id="MobiDB-lite"/>
    </source>
</evidence>
<organism evidence="2 3">
    <name type="scientific">Elasticomyces elasticus</name>
    <dbReference type="NCBI Taxonomy" id="574655"/>
    <lineage>
        <taxon>Eukaryota</taxon>
        <taxon>Fungi</taxon>
        <taxon>Dikarya</taxon>
        <taxon>Ascomycota</taxon>
        <taxon>Pezizomycotina</taxon>
        <taxon>Dothideomycetes</taxon>
        <taxon>Dothideomycetidae</taxon>
        <taxon>Mycosphaerellales</taxon>
        <taxon>Teratosphaeriaceae</taxon>
        <taxon>Elasticomyces</taxon>
    </lineage>
</organism>
<feature type="region of interest" description="Disordered" evidence="1">
    <location>
        <begin position="196"/>
        <end position="269"/>
    </location>
</feature>
<sequence length="300" mass="33380">MSSPLSVKRRKLNDAAHTLAKPFVSPMRSTKADRQPLKDNSNALNFTYTPSTLAHTIQSCYDDTTDPSSSPARPAPTTKPTPSRKPQRTFTSSSKRNSKDPAEVAAQKALSGLERRIRDVKTEIDILEQSHQITNSSTDNELATLAEKWRLASQQAAEELFGVVKERVCRMGGVAAWRESEKKKFERANGMGEFAQQDEPVDDDADCEFDSQGEELPEAEQEFRKKEKARVKQEAMDAADDGGPGPAELAAEAAALGQKGKPWQEEGAKEDDTFTMDMMLRSLNIELKVIGYDKRAQRWM</sequence>
<dbReference type="PANTHER" id="PTHR28527">
    <property type="entry name" value="MATING-TYPE SWITCHING PROTEIN SWI2-RELATED"/>
    <property type="match status" value="1"/>
</dbReference>
<protein>
    <recommendedName>
        <fullName evidence="4">Swi5-dependent recombination DNA repair protein 1</fullName>
    </recommendedName>
</protein>
<dbReference type="Gene3D" id="6.10.140.1020">
    <property type="match status" value="1"/>
</dbReference>
<feature type="compositionally biased region" description="Acidic residues" evidence="1">
    <location>
        <begin position="199"/>
        <end position="220"/>
    </location>
</feature>
<comment type="caution">
    <text evidence="2">The sequence shown here is derived from an EMBL/GenBank/DDBJ whole genome shotgun (WGS) entry which is preliminary data.</text>
</comment>
<dbReference type="EMBL" id="JAVRQU010000013">
    <property type="protein sequence ID" value="KAK5695855.1"/>
    <property type="molecule type" value="Genomic_DNA"/>
</dbReference>
<evidence type="ECO:0008006" key="4">
    <source>
        <dbReference type="Google" id="ProtNLM"/>
    </source>
</evidence>
<accession>A0AAN7W4W6</accession>
<dbReference type="AlphaFoldDB" id="A0AAN7W4W6"/>
<dbReference type="GO" id="GO:0006310">
    <property type="term" value="P:DNA recombination"/>
    <property type="evidence" value="ECO:0007669"/>
    <property type="project" value="TreeGrafter"/>
</dbReference>
<gene>
    <name evidence="2" type="ORF">LTR97_008275</name>
</gene>
<feature type="region of interest" description="Disordered" evidence="1">
    <location>
        <begin position="58"/>
        <end position="115"/>
    </location>
</feature>
<dbReference type="PANTHER" id="PTHR28527:SF1">
    <property type="entry name" value="SWI5-DEPENDENT RECOMBINATION DNA REPAIR PROTEIN 1"/>
    <property type="match status" value="1"/>
</dbReference>
<name>A0AAN7W4W6_9PEZI</name>
<dbReference type="Proteomes" id="UP001310594">
    <property type="component" value="Unassembled WGS sequence"/>
</dbReference>
<evidence type="ECO:0000313" key="3">
    <source>
        <dbReference type="Proteomes" id="UP001310594"/>
    </source>
</evidence>
<feature type="compositionally biased region" description="Low complexity" evidence="1">
    <location>
        <begin position="246"/>
        <end position="257"/>
    </location>
</feature>
<feature type="region of interest" description="Disordered" evidence="1">
    <location>
        <begin position="1"/>
        <end position="45"/>
    </location>
</feature>
<feature type="compositionally biased region" description="Basic and acidic residues" evidence="1">
    <location>
        <begin position="221"/>
        <end position="235"/>
    </location>
</feature>
<evidence type="ECO:0000313" key="2">
    <source>
        <dbReference type="EMBL" id="KAK5695855.1"/>
    </source>
</evidence>
<proteinExistence type="predicted"/>
<reference evidence="2" key="1">
    <citation type="submission" date="2023-08" db="EMBL/GenBank/DDBJ databases">
        <title>Black Yeasts Isolated from many extreme environments.</title>
        <authorList>
            <person name="Coleine C."/>
            <person name="Stajich J.E."/>
            <person name="Selbmann L."/>
        </authorList>
    </citation>
    <scope>NUCLEOTIDE SEQUENCE</scope>
    <source>
        <strain evidence="2">CCFEE 5810</strain>
    </source>
</reference>